<organism evidence="2 3">
    <name type="scientific">Eimeria brunetti</name>
    <dbReference type="NCBI Taxonomy" id="51314"/>
    <lineage>
        <taxon>Eukaryota</taxon>
        <taxon>Sar</taxon>
        <taxon>Alveolata</taxon>
        <taxon>Apicomplexa</taxon>
        <taxon>Conoidasida</taxon>
        <taxon>Coccidia</taxon>
        <taxon>Eucoccidiorida</taxon>
        <taxon>Eimeriorina</taxon>
        <taxon>Eimeriidae</taxon>
        <taxon>Eimeria</taxon>
    </lineage>
</organism>
<dbReference type="AlphaFoldDB" id="U6LTP0"/>
<keyword evidence="3" id="KW-1185">Reference proteome</keyword>
<reference evidence="2" key="2">
    <citation type="submission" date="2013-10" db="EMBL/GenBank/DDBJ databases">
        <authorList>
            <person name="Aslett M."/>
        </authorList>
    </citation>
    <scope>NUCLEOTIDE SEQUENCE [LARGE SCALE GENOMIC DNA]</scope>
    <source>
        <strain evidence="2">Houghton</strain>
    </source>
</reference>
<proteinExistence type="predicted"/>
<dbReference type="VEuPathDB" id="ToxoDB:EBH_0051320"/>
<protein>
    <submittedName>
        <fullName evidence="2">Uncharacterized protein</fullName>
    </submittedName>
</protein>
<feature type="compositionally biased region" description="Polar residues" evidence="1">
    <location>
        <begin position="134"/>
        <end position="144"/>
    </location>
</feature>
<feature type="region of interest" description="Disordered" evidence="1">
    <location>
        <begin position="131"/>
        <end position="172"/>
    </location>
</feature>
<evidence type="ECO:0000313" key="3">
    <source>
        <dbReference type="Proteomes" id="UP000030750"/>
    </source>
</evidence>
<feature type="compositionally biased region" description="Low complexity" evidence="1">
    <location>
        <begin position="145"/>
        <end position="172"/>
    </location>
</feature>
<dbReference type="Proteomes" id="UP000030750">
    <property type="component" value="Unassembled WGS sequence"/>
</dbReference>
<evidence type="ECO:0000313" key="2">
    <source>
        <dbReference type="EMBL" id="CDJ52648.1"/>
    </source>
</evidence>
<accession>U6LTP0</accession>
<dbReference type="EMBL" id="HG713166">
    <property type="protein sequence ID" value="CDJ52648.1"/>
    <property type="molecule type" value="Genomic_DNA"/>
</dbReference>
<sequence>MASSPEEEVEEALKGLEGVAVQLQSLLQFVCRKATAIASTSGFEPFPAEAAEKGTGAAAAAATAAAAAAEAAAAEAKIIRLSLDAAESIERVWGDKPSNPRLTDVIKQQHRRQLNAMSVLSPYLLLLQGDKQQHNGSNPALTKMQQQQQQQLQQQQQQQQQQQPQQQQQQQQQTPVLQNQILFFLSVP</sequence>
<dbReference type="OrthoDB" id="347994at2759"/>
<name>U6LTP0_9EIME</name>
<reference evidence="2" key="1">
    <citation type="submission" date="2013-10" db="EMBL/GenBank/DDBJ databases">
        <title>Genomic analysis of the causative agents of coccidiosis in chickens.</title>
        <authorList>
            <person name="Reid A.J."/>
            <person name="Blake D."/>
            <person name="Billington K."/>
            <person name="Browne H."/>
            <person name="Dunn M."/>
            <person name="Hung S."/>
            <person name="Kawahara F."/>
            <person name="Miranda-Saavedra D."/>
            <person name="Mourier T."/>
            <person name="Nagra H."/>
            <person name="Otto T.D."/>
            <person name="Rawlings N."/>
            <person name="Sanchez A."/>
            <person name="Sanders M."/>
            <person name="Subramaniam C."/>
            <person name="Tay Y."/>
            <person name="Dear P."/>
            <person name="Doerig C."/>
            <person name="Gruber A."/>
            <person name="Parkinson J."/>
            <person name="Shirley M."/>
            <person name="Wan K.L."/>
            <person name="Berriman M."/>
            <person name="Tomley F."/>
            <person name="Pain A."/>
        </authorList>
    </citation>
    <scope>NUCLEOTIDE SEQUENCE [LARGE SCALE GENOMIC DNA]</scope>
    <source>
        <strain evidence="2">Houghton</strain>
    </source>
</reference>
<evidence type="ECO:0000256" key="1">
    <source>
        <dbReference type="SAM" id="MobiDB-lite"/>
    </source>
</evidence>
<gene>
    <name evidence="2" type="ORF">EBH_0051320</name>
</gene>